<organism evidence="2 3">
    <name type="scientific">Paracidovorax konjaci</name>
    <dbReference type="NCBI Taxonomy" id="32040"/>
    <lineage>
        <taxon>Bacteria</taxon>
        <taxon>Pseudomonadati</taxon>
        <taxon>Pseudomonadota</taxon>
        <taxon>Betaproteobacteria</taxon>
        <taxon>Burkholderiales</taxon>
        <taxon>Comamonadaceae</taxon>
        <taxon>Paracidovorax</taxon>
    </lineage>
</organism>
<dbReference type="STRING" id="32040.SAMN04489710_107127"/>
<dbReference type="Proteomes" id="UP000199517">
    <property type="component" value="Unassembled WGS sequence"/>
</dbReference>
<keyword evidence="1" id="KW-0812">Transmembrane</keyword>
<keyword evidence="3" id="KW-1185">Reference proteome</keyword>
<accession>A0A1I1VRX7</accession>
<dbReference type="RefSeq" id="WP_175526010.1">
    <property type="nucleotide sequence ID" value="NZ_FOMQ01000007.1"/>
</dbReference>
<name>A0A1I1VRX7_9BURK</name>
<keyword evidence="1" id="KW-0472">Membrane</keyword>
<evidence type="ECO:0000256" key="1">
    <source>
        <dbReference type="SAM" id="Phobius"/>
    </source>
</evidence>
<dbReference type="AlphaFoldDB" id="A0A1I1VRX7"/>
<evidence type="ECO:0000313" key="3">
    <source>
        <dbReference type="Proteomes" id="UP000199517"/>
    </source>
</evidence>
<keyword evidence="1" id="KW-1133">Transmembrane helix</keyword>
<reference evidence="3" key="1">
    <citation type="submission" date="2016-10" db="EMBL/GenBank/DDBJ databases">
        <authorList>
            <person name="Varghese N."/>
            <person name="Submissions S."/>
        </authorList>
    </citation>
    <scope>NUCLEOTIDE SEQUENCE [LARGE SCALE GENOMIC DNA]</scope>
    <source>
        <strain evidence="3">DSM 7481</strain>
    </source>
</reference>
<proteinExistence type="predicted"/>
<gene>
    <name evidence="2" type="ORF">SAMN04489710_107127</name>
</gene>
<dbReference type="EMBL" id="FOMQ01000007">
    <property type="protein sequence ID" value="SFD85797.1"/>
    <property type="molecule type" value="Genomic_DNA"/>
</dbReference>
<feature type="transmembrane region" description="Helical" evidence="1">
    <location>
        <begin position="36"/>
        <end position="54"/>
    </location>
</feature>
<sequence>MLLFRWVFLLLLLTAGVSFVLYMATGQARYKRFGVAIVKWTVISAFAFFAVLALERFL</sequence>
<evidence type="ECO:0000313" key="2">
    <source>
        <dbReference type="EMBL" id="SFD85797.1"/>
    </source>
</evidence>
<feature type="transmembrane region" description="Helical" evidence="1">
    <location>
        <begin position="6"/>
        <end position="24"/>
    </location>
</feature>
<protein>
    <submittedName>
        <fullName evidence="2">Uncharacterized protein</fullName>
    </submittedName>
</protein>